<evidence type="ECO:0000259" key="14">
    <source>
        <dbReference type="Pfam" id="PF08996"/>
    </source>
</evidence>
<keyword evidence="8" id="KW-0862">Zinc</keyword>
<organism evidence="15 16">
    <name type="scientific">Vespula maculifrons</name>
    <name type="common">Eastern yellow jacket</name>
    <name type="synonym">Wasp</name>
    <dbReference type="NCBI Taxonomy" id="7453"/>
    <lineage>
        <taxon>Eukaryota</taxon>
        <taxon>Metazoa</taxon>
        <taxon>Ecdysozoa</taxon>
        <taxon>Arthropoda</taxon>
        <taxon>Hexapoda</taxon>
        <taxon>Insecta</taxon>
        <taxon>Pterygota</taxon>
        <taxon>Neoptera</taxon>
        <taxon>Endopterygota</taxon>
        <taxon>Hymenoptera</taxon>
        <taxon>Apocrita</taxon>
        <taxon>Aculeata</taxon>
        <taxon>Vespoidea</taxon>
        <taxon>Vespidae</taxon>
        <taxon>Vespinae</taxon>
        <taxon>Vespula</taxon>
    </lineage>
</organism>
<dbReference type="PROSITE" id="PS00116">
    <property type="entry name" value="DNA_POLYMERASE_B"/>
    <property type="match status" value="1"/>
</dbReference>
<keyword evidence="9 12" id="KW-0239">DNA-directed DNA polymerase</keyword>
<keyword evidence="6" id="KW-0479">Metal-binding</keyword>
<evidence type="ECO:0000256" key="11">
    <source>
        <dbReference type="ARBA" id="ARBA00023242"/>
    </source>
</evidence>
<dbReference type="InterPro" id="IPR006134">
    <property type="entry name" value="DNA-dir_DNA_pol_B_multi_dom"/>
</dbReference>
<dbReference type="InterPro" id="IPR038256">
    <property type="entry name" value="Pol_alpha_znc_sf"/>
</dbReference>
<evidence type="ECO:0000256" key="8">
    <source>
        <dbReference type="ARBA" id="ARBA00022833"/>
    </source>
</evidence>
<dbReference type="SUPFAM" id="SSF56672">
    <property type="entry name" value="DNA/RNA polymerases"/>
    <property type="match status" value="1"/>
</dbReference>
<dbReference type="Pfam" id="PF08996">
    <property type="entry name" value="zf-DNA_Pol"/>
    <property type="match status" value="1"/>
</dbReference>
<dbReference type="InterPro" id="IPR036397">
    <property type="entry name" value="RNaseH_sf"/>
</dbReference>
<dbReference type="InterPro" id="IPR015088">
    <property type="entry name" value="Znf_DNA-dir_DNA_pol_B_alpha"/>
</dbReference>
<name>A0ABD2CNA2_VESMC</name>
<evidence type="ECO:0000313" key="15">
    <source>
        <dbReference type="EMBL" id="KAL2746556.1"/>
    </source>
</evidence>
<feature type="domain" description="Zinc finger DNA-directed DNA polymerase family B alpha" evidence="14">
    <location>
        <begin position="1364"/>
        <end position="1543"/>
    </location>
</feature>
<dbReference type="Gene3D" id="3.30.70.2820">
    <property type="match status" value="1"/>
</dbReference>
<dbReference type="GO" id="GO:0003887">
    <property type="term" value="F:DNA-directed DNA polymerase activity"/>
    <property type="evidence" value="ECO:0007669"/>
    <property type="project" value="UniProtKB-KW"/>
</dbReference>
<comment type="subcellular location">
    <subcellularLocation>
        <location evidence="1">Nucleus</location>
    </subcellularLocation>
</comment>
<gene>
    <name evidence="15" type="ORF">V1477_004926</name>
</gene>
<keyword evidence="16" id="KW-1185">Reference proteome</keyword>
<dbReference type="PRINTS" id="PR00106">
    <property type="entry name" value="DNAPOLB"/>
</dbReference>
<dbReference type="Gene3D" id="1.10.132.60">
    <property type="entry name" value="DNA polymerase family B, C-terminal domain"/>
    <property type="match status" value="1"/>
</dbReference>
<dbReference type="InterPro" id="IPR017964">
    <property type="entry name" value="DNA-dir_DNA_pol_B_CS"/>
</dbReference>
<evidence type="ECO:0000259" key="13">
    <source>
        <dbReference type="Pfam" id="PF00136"/>
    </source>
</evidence>
<keyword evidence="7" id="KW-0863">Zinc-finger</keyword>
<dbReference type="InterPro" id="IPR006172">
    <property type="entry name" value="DNA-dir_DNA_pol_B"/>
</dbReference>
<dbReference type="Gene3D" id="1.10.3200.20">
    <property type="entry name" value="DNA Polymerase alpha, zinc finger"/>
    <property type="match status" value="1"/>
</dbReference>
<dbReference type="CDD" id="cd05532">
    <property type="entry name" value="POLBc_alpha"/>
    <property type="match status" value="1"/>
</dbReference>
<keyword evidence="4 12" id="KW-0548">Nucleotidyltransferase</keyword>
<evidence type="ECO:0000256" key="2">
    <source>
        <dbReference type="ARBA" id="ARBA00005755"/>
    </source>
</evidence>
<comment type="catalytic activity">
    <reaction evidence="12">
        <text>DNA(n) + a 2'-deoxyribonucleoside 5'-triphosphate = DNA(n+1) + diphosphate</text>
        <dbReference type="Rhea" id="RHEA:22508"/>
        <dbReference type="Rhea" id="RHEA-COMP:17339"/>
        <dbReference type="Rhea" id="RHEA-COMP:17340"/>
        <dbReference type="ChEBI" id="CHEBI:33019"/>
        <dbReference type="ChEBI" id="CHEBI:61560"/>
        <dbReference type="ChEBI" id="CHEBI:173112"/>
        <dbReference type="EC" id="2.7.7.7"/>
    </reaction>
</comment>
<evidence type="ECO:0000256" key="10">
    <source>
        <dbReference type="ARBA" id="ARBA00023125"/>
    </source>
</evidence>
<dbReference type="InterPro" id="IPR023211">
    <property type="entry name" value="DNA_pol_palm_dom_sf"/>
</dbReference>
<keyword evidence="11" id="KW-0539">Nucleus</keyword>
<dbReference type="EC" id="2.7.7.7" evidence="12"/>
<dbReference type="InterPro" id="IPR012337">
    <property type="entry name" value="RNaseH-like_sf"/>
</dbReference>
<dbReference type="Proteomes" id="UP001607303">
    <property type="component" value="Unassembled WGS sequence"/>
</dbReference>
<keyword evidence="5 12" id="KW-0235">DNA replication</keyword>
<dbReference type="GO" id="GO:0042575">
    <property type="term" value="C:DNA polymerase complex"/>
    <property type="evidence" value="ECO:0007669"/>
    <property type="project" value="UniProtKB-ARBA"/>
</dbReference>
<protein>
    <recommendedName>
        <fullName evidence="12">DNA polymerase</fullName>
        <ecNumber evidence="12">2.7.7.7</ecNumber>
    </recommendedName>
</protein>
<comment type="similarity">
    <text evidence="2 12">Belongs to the DNA polymerase type-B family.</text>
</comment>
<dbReference type="InterPro" id="IPR043502">
    <property type="entry name" value="DNA/RNA_pol_sf"/>
</dbReference>
<dbReference type="Gene3D" id="3.30.420.10">
    <property type="entry name" value="Ribonuclease H-like superfamily/Ribonuclease H"/>
    <property type="match status" value="1"/>
</dbReference>
<dbReference type="Gene3D" id="3.90.1600.10">
    <property type="entry name" value="Palm domain of DNA polymerase"/>
    <property type="match status" value="2"/>
</dbReference>
<dbReference type="CDD" id="cd05776">
    <property type="entry name" value="DNA_polB_alpha_exo"/>
    <property type="match status" value="1"/>
</dbReference>
<evidence type="ECO:0000256" key="3">
    <source>
        <dbReference type="ARBA" id="ARBA00022679"/>
    </source>
</evidence>
<keyword evidence="10 12" id="KW-0238">DNA-binding</keyword>
<dbReference type="NCBIfam" id="TIGR00592">
    <property type="entry name" value="pol2"/>
    <property type="match status" value="1"/>
</dbReference>
<dbReference type="GO" id="GO:0005634">
    <property type="term" value="C:nucleus"/>
    <property type="evidence" value="ECO:0007669"/>
    <property type="project" value="UniProtKB-SubCell"/>
</dbReference>
<dbReference type="SUPFAM" id="SSF53098">
    <property type="entry name" value="Ribonuclease H-like"/>
    <property type="match status" value="1"/>
</dbReference>
<dbReference type="PANTHER" id="PTHR45861:SF1">
    <property type="entry name" value="DNA POLYMERASE ALPHA CATALYTIC SUBUNIT"/>
    <property type="match status" value="1"/>
</dbReference>
<dbReference type="GO" id="GO:0006260">
    <property type="term" value="P:DNA replication"/>
    <property type="evidence" value="ECO:0007669"/>
    <property type="project" value="UniProtKB-KW"/>
</dbReference>
<dbReference type="InterPro" id="IPR045846">
    <property type="entry name" value="POLBc_alpha"/>
</dbReference>
<sequence>MEKKEKISKSKKDTCVIDLTTTDDKHVQASTNSCILQTKKRKIYKNEASVQLCVKEIEYKRKYTTLQDVIKKVKINTISMPVSEITQKADNTVIIIDSSTNNINVEDPVSRKSIKENAKNEIISVIPALNLHVKNTILLHSKCNTDKKEINPVNQTINLDDENITVLHSKCNTDKKEITSTTPIINVDVEDITALNSKCNTDKKEITSTTPIRNVDLEDIIVLNSKCNTGKKEINSVTQTTNLHDEDISVLHSKCNIDKKEITSTTPIINMDLEDIIVLNSKCNTGKKEINSVTQTTNLHGEDISVLHSKCNTDKKEITLTTNNSEKKDKSFVTQTINLNVEDINVLHSYETNLCTSYEQIIDNIDILNEDFSQYFKEPFDISFQESSKEVEERLSNTMDMKDSQNKCQPILKNSNISKQDFVPPNQLNTTKLEAQLDKIKVFSNDIDISLPITKNSNGETISRFYWWDAYEDTYKQQGIVYLFGKVYIDSIKTCYSCCLSIKNLPRRIYLLPTKHFIDSFDANLRLTTMEDVYNEFNELANKLGIKEFQSRRVWKKYVFKEGVQNYTEYLEILYPAMYPAIDSNYSGFAIEKILETTITPLQLLLLEKNIKGPCWLDIKHPTKDLSDTIWCKVKLICTNIKNISVSVDSPKLSLPPMVIAALNVCTCPDPKTKQNQILMVVIILQDECQIIKDVPKPSFKQTFCLITKPNDTLWPHETDQLLSNISNANIIKCENESVLLEELLRIIEEADPDLYVGYDCSYQFESLLHRMFILNIGNWSKLGKVKHFTYPVTRQKTFINRALSGRPVCDIKIIAKELNIKSRSYDLQSLCTTVLNKKSNESKEIKSEDYFLYYTTKKRLEDLIKLTLADTLDILSVTFKLNMIPFAIELTCISGTILSKILAGSQMERNEFLLLHAFHANDYILPDSSKINKNIESEISGKKISTHKGGLVLTPIKGFYTTLILLMDYISLYPSIIIEYNLCFSTIPGAAYTDYKDLKMPELNSELGVIPKEIQRLTEYRKQVKKLITLPDISPSQKMQYNAKQIALKLMANSIYGCLGAPHCRFYAKGLAALITSKGREILLNTKHLIENMKYEIIYGDTDSIMIKTNLLEYNEVISIGDKIKGEINKSYRNIVLDIDTVFQYLLLFQKKKYAALAMKKLPNGRIELSQIHKGIETIRKDWCPLSVEVGKNILNNIFSNQPHDMKIKAIYEILQNISRTIRENQISLSSFIISKQLSKNLNNYHDEEQPHIQVATRLYKRYGKIWKAGDTISYVICQSETDKSITNKSYHINELKENKSLKIDINYYLKKQILPIALRICEPIAEVDKILLAKNLGLDNAHGYKGIVCTLNNIEKQIMITADRFKRCKALTFRCINENCRNEITIKDVTSESSNGYQLFLNTICSNNTCKIPLWKNVNAISNELVLNIRQAINMYYSNELKCKNPLCSNVTKRLPMYFYTMYPKCDKCNESFICRKYTETDLYDQICFYHKIFDISHLQNKLSLVDYPEEIISVYNTLKDIVNKYLKCTSYLIVNFDKVFQNKFIKYTVHDSDYDISSNDYAHMDSKQL</sequence>
<dbReference type="InterPro" id="IPR042087">
    <property type="entry name" value="DNA_pol_B_thumb"/>
</dbReference>
<evidence type="ECO:0000313" key="16">
    <source>
        <dbReference type="Proteomes" id="UP001607303"/>
    </source>
</evidence>
<reference evidence="15 16" key="1">
    <citation type="journal article" date="2024" name="Ann. Entomol. Soc. Am.">
        <title>Genomic analyses of the southern and eastern yellowjacket wasps (Hymenoptera: Vespidae) reveal evolutionary signatures of social life.</title>
        <authorList>
            <person name="Catto M.A."/>
            <person name="Caine P.B."/>
            <person name="Orr S.E."/>
            <person name="Hunt B.G."/>
            <person name="Goodisman M.A.D."/>
        </authorList>
    </citation>
    <scope>NUCLEOTIDE SEQUENCE [LARGE SCALE GENOMIC DNA]</scope>
    <source>
        <strain evidence="15">232</strain>
        <tissue evidence="15">Head and thorax</tissue>
    </source>
</reference>
<dbReference type="SMART" id="SM00486">
    <property type="entry name" value="POLBc"/>
    <property type="match status" value="1"/>
</dbReference>
<evidence type="ECO:0000256" key="12">
    <source>
        <dbReference type="RuleBase" id="RU000442"/>
    </source>
</evidence>
<dbReference type="EMBL" id="JAYRBN010000037">
    <property type="protein sequence ID" value="KAL2746556.1"/>
    <property type="molecule type" value="Genomic_DNA"/>
</dbReference>
<feature type="domain" description="DNA-directed DNA polymerase family B multifunctional" evidence="13">
    <location>
        <begin position="899"/>
        <end position="1326"/>
    </location>
</feature>
<evidence type="ECO:0000256" key="1">
    <source>
        <dbReference type="ARBA" id="ARBA00004123"/>
    </source>
</evidence>
<dbReference type="PANTHER" id="PTHR45861">
    <property type="entry name" value="DNA POLYMERASE ALPHA CATALYTIC SUBUNIT"/>
    <property type="match status" value="1"/>
</dbReference>
<accession>A0ABD2CNA2</accession>
<evidence type="ECO:0000256" key="9">
    <source>
        <dbReference type="ARBA" id="ARBA00022932"/>
    </source>
</evidence>
<dbReference type="Gene3D" id="2.40.50.730">
    <property type="match status" value="1"/>
</dbReference>
<comment type="caution">
    <text evidence="15">The sequence shown here is derived from an EMBL/GenBank/DDBJ whole genome shotgun (WGS) entry which is preliminary data.</text>
</comment>
<dbReference type="GO" id="GO:0008270">
    <property type="term" value="F:zinc ion binding"/>
    <property type="evidence" value="ECO:0007669"/>
    <property type="project" value="UniProtKB-KW"/>
</dbReference>
<keyword evidence="3 12" id="KW-0808">Transferase</keyword>
<evidence type="ECO:0000256" key="4">
    <source>
        <dbReference type="ARBA" id="ARBA00022695"/>
    </source>
</evidence>
<evidence type="ECO:0000256" key="6">
    <source>
        <dbReference type="ARBA" id="ARBA00022723"/>
    </source>
</evidence>
<proteinExistence type="inferred from homology"/>
<evidence type="ECO:0000256" key="7">
    <source>
        <dbReference type="ARBA" id="ARBA00022771"/>
    </source>
</evidence>
<evidence type="ECO:0000256" key="5">
    <source>
        <dbReference type="ARBA" id="ARBA00022705"/>
    </source>
</evidence>
<dbReference type="Pfam" id="PF00136">
    <property type="entry name" value="DNA_pol_B"/>
    <property type="match status" value="1"/>
</dbReference>
<dbReference type="GO" id="GO:0003677">
    <property type="term" value="F:DNA binding"/>
    <property type="evidence" value="ECO:0007669"/>
    <property type="project" value="UniProtKB-KW"/>
</dbReference>